<dbReference type="CDD" id="cd02966">
    <property type="entry name" value="TlpA_like_family"/>
    <property type="match status" value="1"/>
</dbReference>
<name>A0A0F9BEE0_9ZZZZ</name>
<dbReference type="GO" id="GO:0030313">
    <property type="term" value="C:cell envelope"/>
    <property type="evidence" value="ECO:0007669"/>
    <property type="project" value="UniProtKB-SubCell"/>
</dbReference>
<feature type="region of interest" description="Disordered" evidence="5">
    <location>
        <begin position="1"/>
        <end position="28"/>
    </location>
</feature>
<evidence type="ECO:0000256" key="3">
    <source>
        <dbReference type="ARBA" id="ARBA00023157"/>
    </source>
</evidence>
<dbReference type="SUPFAM" id="SSF52833">
    <property type="entry name" value="Thioredoxin-like"/>
    <property type="match status" value="1"/>
</dbReference>
<evidence type="ECO:0000259" key="7">
    <source>
        <dbReference type="PROSITE" id="PS51352"/>
    </source>
</evidence>
<dbReference type="PROSITE" id="PS51352">
    <property type="entry name" value="THIOREDOXIN_2"/>
    <property type="match status" value="1"/>
</dbReference>
<dbReference type="PANTHER" id="PTHR42852">
    <property type="entry name" value="THIOL:DISULFIDE INTERCHANGE PROTEIN DSBE"/>
    <property type="match status" value="1"/>
</dbReference>
<feature type="compositionally biased region" description="Acidic residues" evidence="5">
    <location>
        <begin position="1"/>
        <end position="17"/>
    </location>
</feature>
<evidence type="ECO:0000256" key="5">
    <source>
        <dbReference type="SAM" id="MobiDB-lite"/>
    </source>
</evidence>
<feature type="transmembrane region" description="Helical" evidence="6">
    <location>
        <begin position="39"/>
        <end position="57"/>
    </location>
</feature>
<dbReference type="EMBL" id="LAZR01038229">
    <property type="protein sequence ID" value="KKL20100.1"/>
    <property type="molecule type" value="Genomic_DNA"/>
</dbReference>
<dbReference type="GO" id="GO:0016491">
    <property type="term" value="F:oxidoreductase activity"/>
    <property type="evidence" value="ECO:0007669"/>
    <property type="project" value="InterPro"/>
</dbReference>
<organism evidence="8">
    <name type="scientific">marine sediment metagenome</name>
    <dbReference type="NCBI Taxonomy" id="412755"/>
    <lineage>
        <taxon>unclassified sequences</taxon>
        <taxon>metagenomes</taxon>
        <taxon>ecological metagenomes</taxon>
    </lineage>
</organism>
<protein>
    <recommendedName>
        <fullName evidence="7">Thioredoxin domain-containing protein</fullName>
    </recommendedName>
</protein>
<dbReference type="Gene3D" id="3.40.30.10">
    <property type="entry name" value="Glutaredoxin"/>
    <property type="match status" value="1"/>
</dbReference>
<comment type="subcellular location">
    <subcellularLocation>
        <location evidence="1">Cell envelope</location>
    </subcellularLocation>
</comment>
<dbReference type="Pfam" id="PF00578">
    <property type="entry name" value="AhpC-TSA"/>
    <property type="match status" value="1"/>
</dbReference>
<dbReference type="InterPro" id="IPR050553">
    <property type="entry name" value="Thioredoxin_ResA/DsbE_sf"/>
</dbReference>
<keyword evidence="2" id="KW-0201">Cytochrome c-type biogenesis</keyword>
<evidence type="ECO:0000256" key="2">
    <source>
        <dbReference type="ARBA" id="ARBA00022748"/>
    </source>
</evidence>
<dbReference type="GO" id="GO:0017004">
    <property type="term" value="P:cytochrome complex assembly"/>
    <property type="evidence" value="ECO:0007669"/>
    <property type="project" value="UniProtKB-KW"/>
</dbReference>
<evidence type="ECO:0000313" key="8">
    <source>
        <dbReference type="EMBL" id="KKL20100.1"/>
    </source>
</evidence>
<feature type="domain" description="Thioredoxin" evidence="7">
    <location>
        <begin position="66"/>
        <end position="207"/>
    </location>
</feature>
<keyword evidence="6" id="KW-0812">Transmembrane</keyword>
<keyword evidence="6" id="KW-1133">Transmembrane helix</keyword>
<gene>
    <name evidence="8" type="ORF">LCGC14_2458850</name>
</gene>
<evidence type="ECO:0000256" key="1">
    <source>
        <dbReference type="ARBA" id="ARBA00004196"/>
    </source>
</evidence>
<comment type="caution">
    <text evidence="8">The sequence shown here is derived from an EMBL/GenBank/DDBJ whole genome shotgun (WGS) entry which is preliminary data.</text>
</comment>
<proteinExistence type="predicted"/>
<dbReference type="AlphaFoldDB" id="A0A0F9BEE0"/>
<evidence type="ECO:0000256" key="6">
    <source>
        <dbReference type="SAM" id="Phobius"/>
    </source>
</evidence>
<reference evidence="8" key="1">
    <citation type="journal article" date="2015" name="Nature">
        <title>Complex archaea that bridge the gap between prokaryotes and eukaryotes.</title>
        <authorList>
            <person name="Spang A."/>
            <person name="Saw J.H."/>
            <person name="Jorgensen S.L."/>
            <person name="Zaremba-Niedzwiedzka K."/>
            <person name="Martijn J."/>
            <person name="Lind A.E."/>
            <person name="van Eijk R."/>
            <person name="Schleper C."/>
            <person name="Guy L."/>
            <person name="Ettema T.J."/>
        </authorList>
    </citation>
    <scope>NUCLEOTIDE SEQUENCE</scope>
</reference>
<keyword evidence="6" id="KW-0472">Membrane</keyword>
<sequence>LCDELENIDMPEDEPETTPETKTEVSDVKEKKKRFNPSLVILGILGLGFIIFVLIAPHGKQTGGPLPVGGPVPNFELKDLDGNSWSMETLRGSVVVINFWATWCSPCRLEMPSIDRLFRDNAEEENFQILTILYQDSPDNARAYFKKNGFQMPVLLDLGDAVAAEYGLIGLPETFMIDKKGILRQHHIGPVDFDSPDTRQFLDSLINK</sequence>
<evidence type="ECO:0000256" key="4">
    <source>
        <dbReference type="ARBA" id="ARBA00023284"/>
    </source>
</evidence>
<keyword evidence="3" id="KW-1015">Disulfide bond</keyword>
<accession>A0A0F9BEE0</accession>
<dbReference type="InterPro" id="IPR013766">
    <property type="entry name" value="Thioredoxin_domain"/>
</dbReference>
<dbReference type="PANTHER" id="PTHR42852:SF6">
    <property type="entry name" value="THIOL:DISULFIDE INTERCHANGE PROTEIN DSBE"/>
    <property type="match status" value="1"/>
</dbReference>
<dbReference type="GO" id="GO:0016209">
    <property type="term" value="F:antioxidant activity"/>
    <property type="evidence" value="ECO:0007669"/>
    <property type="project" value="InterPro"/>
</dbReference>
<feature type="compositionally biased region" description="Basic and acidic residues" evidence="5">
    <location>
        <begin position="19"/>
        <end position="28"/>
    </location>
</feature>
<keyword evidence="4" id="KW-0676">Redox-active center</keyword>
<feature type="non-terminal residue" evidence="8">
    <location>
        <position position="1"/>
    </location>
</feature>
<dbReference type="InterPro" id="IPR036249">
    <property type="entry name" value="Thioredoxin-like_sf"/>
</dbReference>
<dbReference type="InterPro" id="IPR000866">
    <property type="entry name" value="AhpC/TSA"/>
</dbReference>